<comment type="subcellular location">
    <subcellularLocation>
        <location evidence="2 15 17">Cytoplasm</location>
    </subcellularLocation>
</comment>
<comment type="function">
    <text evidence="1 15 17">Specifically methylates guanosine-37 in various tRNAs.</text>
</comment>
<dbReference type="NCBIfam" id="NF000648">
    <property type="entry name" value="PRK00026.1"/>
    <property type="match status" value="1"/>
</dbReference>
<dbReference type="Pfam" id="PF01746">
    <property type="entry name" value="tRNA_m1G_MT"/>
    <property type="match status" value="1"/>
</dbReference>
<evidence type="ECO:0000256" key="4">
    <source>
        <dbReference type="ARBA" id="ARBA00011738"/>
    </source>
</evidence>
<dbReference type="EC" id="2.1.1.228" evidence="5 15"/>
<evidence type="ECO:0000256" key="17">
    <source>
        <dbReference type="RuleBase" id="RU003464"/>
    </source>
</evidence>
<keyword evidence="10 15" id="KW-0949">S-adenosyl-L-methionine</keyword>
<evidence type="ECO:0000256" key="7">
    <source>
        <dbReference type="ARBA" id="ARBA00022490"/>
    </source>
</evidence>
<dbReference type="InterPro" id="IPR016009">
    <property type="entry name" value="tRNA_MeTrfase_TRMD/TRM10"/>
</dbReference>
<keyword evidence="11 15" id="KW-0819">tRNA processing</keyword>
<feature type="domain" description="tRNA methyltransferase TRMD/TRM10-type" evidence="18">
    <location>
        <begin position="8"/>
        <end position="224"/>
    </location>
</feature>
<evidence type="ECO:0000256" key="14">
    <source>
        <dbReference type="ARBA" id="ARBA00047783"/>
    </source>
</evidence>
<gene>
    <name evidence="15" type="primary">trmD</name>
    <name evidence="19" type="ORF">COT81_04180</name>
</gene>
<comment type="catalytic activity">
    <reaction evidence="14 15 17">
        <text>guanosine(37) in tRNA + S-adenosyl-L-methionine = N(1)-methylguanosine(37) in tRNA + S-adenosyl-L-homocysteine + H(+)</text>
        <dbReference type="Rhea" id="RHEA:36899"/>
        <dbReference type="Rhea" id="RHEA-COMP:10145"/>
        <dbReference type="Rhea" id="RHEA-COMP:10147"/>
        <dbReference type="ChEBI" id="CHEBI:15378"/>
        <dbReference type="ChEBI" id="CHEBI:57856"/>
        <dbReference type="ChEBI" id="CHEBI:59789"/>
        <dbReference type="ChEBI" id="CHEBI:73542"/>
        <dbReference type="ChEBI" id="CHEBI:74269"/>
        <dbReference type="EC" id="2.1.1.228"/>
    </reaction>
</comment>
<dbReference type="FunFam" id="3.40.1280.10:FF:000001">
    <property type="entry name" value="tRNA (guanine-N(1)-)-methyltransferase"/>
    <property type="match status" value="1"/>
</dbReference>
<accession>A0A2H0W0I7</accession>
<evidence type="ECO:0000256" key="8">
    <source>
        <dbReference type="ARBA" id="ARBA00022603"/>
    </source>
</evidence>
<evidence type="ECO:0000259" key="18">
    <source>
        <dbReference type="Pfam" id="PF01746"/>
    </source>
</evidence>
<evidence type="ECO:0000256" key="6">
    <source>
        <dbReference type="ARBA" id="ARBA00014679"/>
    </source>
</evidence>
<evidence type="ECO:0000256" key="11">
    <source>
        <dbReference type="ARBA" id="ARBA00022694"/>
    </source>
</evidence>
<evidence type="ECO:0000256" key="1">
    <source>
        <dbReference type="ARBA" id="ARBA00002634"/>
    </source>
</evidence>
<sequence length="225" mass="25573">MPKKKSIQFDIVTIFPNVFSEYFNSTILARAQKKKLIKINILDLRKFAKKSDPHKSVDDRPYGGGPGMILMFEPIAKALKSIKRTKKARIIMTAPEGKKLTQKEAKRLSQYDQLIILCGRYEGFDSRVEELIDEKISIGKYVLAGGELPAMVITETVARHVPGVVGHDEALTEETFSKGDDYVEYPQYTRPETVKHGRKKLSVPKVLLSGDHAKIKDWRDKNKKK</sequence>
<evidence type="ECO:0000313" key="19">
    <source>
        <dbReference type="EMBL" id="PIS04826.1"/>
    </source>
</evidence>
<dbReference type="Gene3D" id="1.10.1270.20">
    <property type="entry name" value="tRNA(m1g37)methyltransferase, domain 2"/>
    <property type="match status" value="1"/>
</dbReference>
<dbReference type="PANTHER" id="PTHR46417:SF1">
    <property type="entry name" value="TRNA (GUANINE-N(1)-)-METHYLTRANSFERASE"/>
    <property type="match status" value="1"/>
</dbReference>
<comment type="subunit">
    <text evidence="4 15 17">Homodimer.</text>
</comment>
<evidence type="ECO:0000256" key="2">
    <source>
        <dbReference type="ARBA" id="ARBA00004496"/>
    </source>
</evidence>
<feature type="binding site" evidence="15 16">
    <location>
        <position position="119"/>
    </location>
    <ligand>
        <name>S-adenosyl-L-methionine</name>
        <dbReference type="ChEBI" id="CHEBI:59789"/>
    </ligand>
</feature>
<comment type="caution">
    <text evidence="15">Lacks conserved residue(s) required for the propagation of feature annotation.</text>
</comment>
<evidence type="ECO:0000313" key="20">
    <source>
        <dbReference type="Proteomes" id="UP000230935"/>
    </source>
</evidence>
<evidence type="ECO:0000256" key="9">
    <source>
        <dbReference type="ARBA" id="ARBA00022679"/>
    </source>
</evidence>
<dbReference type="CDD" id="cd18080">
    <property type="entry name" value="TrmD-like"/>
    <property type="match status" value="1"/>
</dbReference>
<keyword evidence="8 15" id="KW-0489">Methyltransferase</keyword>
<keyword evidence="7 15" id="KW-0963">Cytoplasm</keyword>
<dbReference type="InterPro" id="IPR002649">
    <property type="entry name" value="tRNA_m1G_MeTrfase_TrmD"/>
</dbReference>
<dbReference type="GO" id="GO:0052906">
    <property type="term" value="F:tRNA (guanine(37)-N1)-methyltransferase activity"/>
    <property type="evidence" value="ECO:0007669"/>
    <property type="project" value="UniProtKB-UniRule"/>
</dbReference>
<evidence type="ECO:0000256" key="12">
    <source>
        <dbReference type="ARBA" id="ARBA00029736"/>
    </source>
</evidence>
<name>A0A2H0W0I7_9BACT</name>
<dbReference type="InterPro" id="IPR023148">
    <property type="entry name" value="tRNA_m1G_MeTrfase_C_sf"/>
</dbReference>
<dbReference type="PIRSF" id="PIRSF000386">
    <property type="entry name" value="tRNA_mtase"/>
    <property type="match status" value="1"/>
</dbReference>
<dbReference type="PANTHER" id="PTHR46417">
    <property type="entry name" value="TRNA (GUANINE-N(1)-)-METHYLTRANSFERASE"/>
    <property type="match status" value="1"/>
</dbReference>
<evidence type="ECO:0000256" key="5">
    <source>
        <dbReference type="ARBA" id="ARBA00012807"/>
    </source>
</evidence>
<evidence type="ECO:0000256" key="10">
    <source>
        <dbReference type="ARBA" id="ARBA00022691"/>
    </source>
</evidence>
<dbReference type="HAMAP" id="MF_00605">
    <property type="entry name" value="TrmD"/>
    <property type="match status" value="1"/>
</dbReference>
<protein>
    <recommendedName>
        <fullName evidence="6 15">tRNA (guanine-N(1)-)-methyltransferase</fullName>
        <ecNumber evidence="5 15">2.1.1.228</ecNumber>
    </recommendedName>
    <alternativeName>
        <fullName evidence="12 15">M1G-methyltransferase</fullName>
    </alternativeName>
    <alternativeName>
        <fullName evidence="13 15">tRNA [GM37] methyltransferase</fullName>
    </alternativeName>
</protein>
<dbReference type="Gene3D" id="3.40.1280.10">
    <property type="match status" value="1"/>
</dbReference>
<dbReference type="InterPro" id="IPR029026">
    <property type="entry name" value="tRNA_m1G_MTases_N"/>
</dbReference>
<evidence type="ECO:0000256" key="3">
    <source>
        <dbReference type="ARBA" id="ARBA00007630"/>
    </source>
</evidence>
<keyword evidence="9 15" id="KW-0808">Transferase</keyword>
<dbReference type="Proteomes" id="UP000230935">
    <property type="component" value="Unassembled WGS sequence"/>
</dbReference>
<dbReference type="GO" id="GO:0002939">
    <property type="term" value="P:tRNA N1-guanine methylation"/>
    <property type="evidence" value="ECO:0007669"/>
    <property type="project" value="TreeGrafter"/>
</dbReference>
<evidence type="ECO:0000256" key="13">
    <source>
        <dbReference type="ARBA" id="ARBA00033392"/>
    </source>
</evidence>
<evidence type="ECO:0000256" key="15">
    <source>
        <dbReference type="HAMAP-Rule" id="MF_00605"/>
    </source>
</evidence>
<dbReference type="AlphaFoldDB" id="A0A2H0W0I7"/>
<organism evidence="19 20">
    <name type="scientific">Candidatus Buchananbacteria bacterium CG10_big_fil_rev_8_21_14_0_10_42_9</name>
    <dbReference type="NCBI Taxonomy" id="1974526"/>
    <lineage>
        <taxon>Bacteria</taxon>
        <taxon>Candidatus Buchananiibacteriota</taxon>
    </lineage>
</organism>
<comment type="similarity">
    <text evidence="3 15 17">Belongs to the RNA methyltransferase TrmD family.</text>
</comment>
<comment type="caution">
    <text evidence="19">The sequence shown here is derived from an EMBL/GenBank/DDBJ whole genome shotgun (WGS) entry which is preliminary data.</text>
</comment>
<dbReference type="EMBL" id="PEZZ01000034">
    <property type="protein sequence ID" value="PIS04826.1"/>
    <property type="molecule type" value="Genomic_DNA"/>
</dbReference>
<reference evidence="20" key="1">
    <citation type="submission" date="2017-09" db="EMBL/GenBank/DDBJ databases">
        <title>Depth-based differentiation of microbial function through sediment-hosted aquifers and enrichment of novel symbionts in the deep terrestrial subsurface.</title>
        <authorList>
            <person name="Probst A.J."/>
            <person name="Ladd B."/>
            <person name="Jarett J.K."/>
            <person name="Geller-Mcgrath D.E."/>
            <person name="Sieber C.M.K."/>
            <person name="Emerson J.B."/>
            <person name="Anantharaman K."/>
            <person name="Thomas B.C."/>
            <person name="Malmstrom R."/>
            <person name="Stieglmeier M."/>
            <person name="Klingl A."/>
            <person name="Woyke T."/>
            <person name="Ryan C.M."/>
            <person name="Banfield J.F."/>
        </authorList>
    </citation>
    <scope>NUCLEOTIDE SEQUENCE [LARGE SCALE GENOMIC DNA]</scope>
</reference>
<dbReference type="NCBIfam" id="TIGR00088">
    <property type="entry name" value="trmD"/>
    <property type="match status" value="1"/>
</dbReference>
<evidence type="ECO:0000256" key="16">
    <source>
        <dbReference type="PIRSR" id="PIRSR000386-1"/>
    </source>
</evidence>
<dbReference type="SUPFAM" id="SSF75217">
    <property type="entry name" value="alpha/beta knot"/>
    <property type="match status" value="1"/>
</dbReference>
<proteinExistence type="inferred from homology"/>
<dbReference type="GO" id="GO:0005829">
    <property type="term" value="C:cytosol"/>
    <property type="evidence" value="ECO:0007669"/>
    <property type="project" value="TreeGrafter"/>
</dbReference>
<dbReference type="InterPro" id="IPR029028">
    <property type="entry name" value="Alpha/beta_knot_MTases"/>
</dbReference>